<dbReference type="RefSeq" id="WP_142718472.1">
    <property type="nucleotide sequence ID" value="NZ_FXTC01000005.1"/>
</dbReference>
<dbReference type="Pfam" id="PF05936">
    <property type="entry name" value="T6SS_VasE"/>
    <property type="match status" value="1"/>
</dbReference>
<dbReference type="AlphaFoldDB" id="A0A521DM35"/>
<dbReference type="EMBL" id="FXTC01000005">
    <property type="protein sequence ID" value="SMO72665.1"/>
    <property type="molecule type" value="Genomic_DNA"/>
</dbReference>
<dbReference type="InterPro" id="IPR010263">
    <property type="entry name" value="T6SS_TssK"/>
</dbReference>
<organism evidence="1 2">
    <name type="scientific">Chryseobacterium rhizoplanae</name>
    <dbReference type="NCBI Taxonomy" id="1609531"/>
    <lineage>
        <taxon>Bacteria</taxon>
        <taxon>Pseudomonadati</taxon>
        <taxon>Bacteroidota</taxon>
        <taxon>Flavobacteriia</taxon>
        <taxon>Flavobacteriales</taxon>
        <taxon>Weeksellaceae</taxon>
        <taxon>Chryseobacterium group</taxon>
        <taxon>Chryseobacterium</taxon>
    </lineage>
</organism>
<gene>
    <name evidence="1" type="ORF">SAMN06265171_105263</name>
</gene>
<evidence type="ECO:0000313" key="1">
    <source>
        <dbReference type="EMBL" id="SMO72665.1"/>
    </source>
</evidence>
<reference evidence="1 2" key="1">
    <citation type="submission" date="2017-05" db="EMBL/GenBank/DDBJ databases">
        <authorList>
            <person name="Varghese N."/>
            <person name="Submissions S."/>
        </authorList>
    </citation>
    <scope>NUCLEOTIDE SEQUENCE [LARGE SCALE GENOMIC DNA]</scope>
    <source>
        <strain evidence="1 2">DSM 29371</strain>
    </source>
</reference>
<accession>A0A521DM35</accession>
<dbReference type="Proteomes" id="UP000316916">
    <property type="component" value="Unassembled WGS sequence"/>
</dbReference>
<sequence length="386" mass="44007">MIEKLKYFPVHWIDGMKINKGHFTDIQNFISDSVRDSIGVHTSPVDYGLLPVNDAVKVSTSVDQHKLLKVVLEECQAITPNGSRIDISTHDTGFSEYALLSPDSNYVIKDEEDINLMVCISVNHFNRVPFGELDPDENPPRYPYTKPKYSLELIAESELRNTLGFRSGYLMVARIIISAGECTIDEDYIPPCVSVSSHTKLKKLYVEIDRFYCQVELFASQIKQKIRAKKQNNLLSLLVDDIAEKVVCYLGSEINRYRWSAPYSPPVYMLSSVITLGRILKNCLETYTGCGKEELLNYLTEWCNISQGDFESIFSEVLNAEYNHNQIGSVVLKIERFIKTAEEIFSILNQLDYIGKKRDGSIFISENQNDRDAIIHSKRSHSFLAD</sequence>
<evidence type="ECO:0000313" key="2">
    <source>
        <dbReference type="Proteomes" id="UP000316916"/>
    </source>
</evidence>
<protein>
    <submittedName>
        <fullName evidence="1">Type VI secretion, VC_A0110, EvfL, ImpJ, VasE</fullName>
    </submittedName>
</protein>
<proteinExistence type="predicted"/>
<keyword evidence="2" id="KW-1185">Reference proteome</keyword>
<name>A0A521DM35_9FLAO</name>